<dbReference type="Proteomes" id="UP000034883">
    <property type="component" value="Chromosome"/>
</dbReference>
<keyword evidence="1" id="KW-0472">Membrane</keyword>
<proteinExistence type="predicted"/>
<feature type="transmembrane region" description="Helical" evidence="1">
    <location>
        <begin position="98"/>
        <end position="116"/>
    </location>
</feature>
<evidence type="ECO:0000256" key="1">
    <source>
        <dbReference type="SAM" id="Phobius"/>
    </source>
</evidence>
<reference evidence="3 4" key="1">
    <citation type="submission" date="2015-03" db="EMBL/GenBank/DDBJ databases">
        <title>Genome assembly of Sandaracinus amylolyticus DSM 53668.</title>
        <authorList>
            <person name="Sharma G."/>
            <person name="Subramanian S."/>
        </authorList>
    </citation>
    <scope>NUCLEOTIDE SEQUENCE [LARGE SCALE GENOMIC DNA]</scope>
    <source>
        <strain evidence="3 4">DSM 53668</strain>
    </source>
</reference>
<dbReference type="EMBL" id="CP011125">
    <property type="protein sequence ID" value="AKF02932.1"/>
    <property type="molecule type" value="Genomic_DNA"/>
</dbReference>
<dbReference type="GO" id="GO:0016020">
    <property type="term" value="C:membrane"/>
    <property type="evidence" value="ECO:0007669"/>
    <property type="project" value="InterPro"/>
</dbReference>
<feature type="transmembrane region" description="Helical" evidence="1">
    <location>
        <begin position="35"/>
        <end position="54"/>
    </location>
</feature>
<accession>A0A0F6YFX0</accession>
<organism evidence="3 4">
    <name type="scientific">Sandaracinus amylolyticus</name>
    <dbReference type="NCBI Taxonomy" id="927083"/>
    <lineage>
        <taxon>Bacteria</taxon>
        <taxon>Pseudomonadati</taxon>
        <taxon>Myxococcota</taxon>
        <taxon>Polyangia</taxon>
        <taxon>Polyangiales</taxon>
        <taxon>Sandaracinaceae</taxon>
        <taxon>Sandaracinus</taxon>
    </lineage>
</organism>
<dbReference type="STRING" id="927083.DB32_000080"/>
<dbReference type="KEGG" id="samy:DB32_000080"/>
<protein>
    <submittedName>
        <fullName evidence="3">Permeases of the drug/metabolite transporter (DMT) superfamily</fullName>
    </submittedName>
</protein>
<keyword evidence="1" id="KW-1133">Transmembrane helix</keyword>
<sequence>MATGPWLWALVAAALFGASTPAAKALLGAIGPFTLAGLLYLGAALAVAPSARAWPRAALREGATRWRLGGAVLFGGVIGPALLMLGLRAASVSVREPLTTVSIVATGLLAVALLMLPRDRHAHAHRHERTRHAHWHRHDDAHHTHAHERLPRFGWHFHEHDHDAIEHVHPHEPDLHHRHSH</sequence>
<gene>
    <name evidence="3" type="ORF">DB32_000080</name>
</gene>
<evidence type="ECO:0000259" key="2">
    <source>
        <dbReference type="Pfam" id="PF00892"/>
    </source>
</evidence>
<keyword evidence="1" id="KW-0812">Transmembrane</keyword>
<feature type="domain" description="EamA" evidence="2">
    <location>
        <begin position="7"/>
        <end position="114"/>
    </location>
</feature>
<dbReference type="InterPro" id="IPR000620">
    <property type="entry name" value="EamA_dom"/>
</dbReference>
<evidence type="ECO:0000313" key="3">
    <source>
        <dbReference type="EMBL" id="AKF02932.1"/>
    </source>
</evidence>
<evidence type="ECO:0000313" key="4">
    <source>
        <dbReference type="Proteomes" id="UP000034883"/>
    </source>
</evidence>
<feature type="transmembrane region" description="Helical" evidence="1">
    <location>
        <begin position="66"/>
        <end position="86"/>
    </location>
</feature>
<name>A0A0F6YFX0_9BACT</name>
<dbReference type="Pfam" id="PF00892">
    <property type="entry name" value="EamA"/>
    <property type="match status" value="1"/>
</dbReference>
<dbReference type="OrthoDB" id="9794287at2"/>
<keyword evidence="4" id="KW-1185">Reference proteome</keyword>
<dbReference type="RefSeq" id="WP_053230423.1">
    <property type="nucleotide sequence ID" value="NZ_CP011125.1"/>
</dbReference>
<dbReference type="AlphaFoldDB" id="A0A0F6YFX0"/>